<dbReference type="SUPFAM" id="SSF53223">
    <property type="entry name" value="Aminoacid dehydrogenase-like, N-terminal domain"/>
    <property type="match status" value="1"/>
</dbReference>
<dbReference type="AlphaFoldDB" id="A0A378L8F0"/>
<dbReference type="PRINTS" id="PR00085">
    <property type="entry name" value="THFDHDRGNASE"/>
</dbReference>
<evidence type="ECO:0000256" key="11">
    <source>
        <dbReference type="ARBA" id="ARBA00023268"/>
    </source>
</evidence>
<dbReference type="OrthoDB" id="9803580at2"/>
<evidence type="ECO:0000259" key="13">
    <source>
        <dbReference type="Pfam" id="PF00763"/>
    </source>
</evidence>
<feature type="domain" description="Tetrahydrofolate dehydrogenase/cyclohydrolase catalytic" evidence="13">
    <location>
        <begin position="6"/>
        <end position="121"/>
    </location>
</feature>
<evidence type="ECO:0000256" key="3">
    <source>
        <dbReference type="ARBA" id="ARBA00022563"/>
    </source>
</evidence>
<keyword evidence="8 12" id="KW-0560">Oxidoreductase</keyword>
<dbReference type="PANTHER" id="PTHR48099">
    <property type="entry name" value="C-1-TETRAHYDROFOLATE SYNTHASE, CYTOPLASMIC-RELATED"/>
    <property type="match status" value="1"/>
</dbReference>
<evidence type="ECO:0000313" key="16">
    <source>
        <dbReference type="EMBL" id="STY23355.1"/>
    </source>
</evidence>
<evidence type="ECO:0000256" key="12">
    <source>
        <dbReference type="HAMAP-Rule" id="MF_01576"/>
    </source>
</evidence>
<proteinExistence type="inferred from homology"/>
<feature type="binding site" evidence="12">
    <location>
        <position position="232"/>
    </location>
    <ligand>
        <name>NADP(+)</name>
        <dbReference type="ChEBI" id="CHEBI:58349"/>
    </ligand>
</feature>
<dbReference type="STRING" id="460.Lstg_0184"/>
<feature type="binding site" evidence="12">
    <location>
        <begin position="166"/>
        <end position="168"/>
    </location>
    <ligand>
        <name>NADP(+)</name>
        <dbReference type="ChEBI" id="CHEBI:58349"/>
    </ligand>
</feature>
<evidence type="ECO:0000256" key="4">
    <source>
        <dbReference type="ARBA" id="ARBA00022605"/>
    </source>
</evidence>
<dbReference type="UniPathway" id="UPA00193"/>
<keyword evidence="6 12" id="KW-0378">Hydrolase</keyword>
<evidence type="ECO:0000256" key="1">
    <source>
        <dbReference type="ARBA" id="ARBA00004777"/>
    </source>
</evidence>
<keyword evidence="3 12" id="KW-0554">One-carbon metabolism</keyword>
<comment type="pathway">
    <text evidence="1 12">One-carbon metabolism; tetrahydrofolate interconversion.</text>
</comment>
<dbReference type="EMBL" id="LNYZ01000001">
    <property type="protein sequence ID" value="KTD80957.1"/>
    <property type="molecule type" value="Genomic_DNA"/>
</dbReference>
<protein>
    <recommendedName>
        <fullName evidence="12">Bifunctional protein FolD</fullName>
    </recommendedName>
    <domain>
        <recommendedName>
            <fullName evidence="12">Methylenetetrahydrofolate dehydrogenase</fullName>
            <ecNumber evidence="12">1.5.1.5</ecNumber>
        </recommendedName>
    </domain>
    <domain>
        <recommendedName>
            <fullName evidence="12">Methenyltetrahydrofolate cyclohydrolase</fullName>
            <ecNumber evidence="12">3.5.4.9</ecNumber>
        </recommendedName>
    </domain>
</protein>
<dbReference type="GO" id="GO:0004477">
    <property type="term" value="F:methenyltetrahydrofolate cyclohydrolase activity"/>
    <property type="evidence" value="ECO:0007669"/>
    <property type="project" value="UniProtKB-UniRule"/>
</dbReference>
<keyword evidence="11 12" id="KW-0511">Multifunctional enzyme</keyword>
<name>A0A378L8F0_9GAMM</name>
<dbReference type="InterPro" id="IPR000672">
    <property type="entry name" value="THF_DH/CycHdrlase"/>
</dbReference>
<dbReference type="EMBL" id="UGOY01000001">
    <property type="protein sequence ID" value="STY23355.1"/>
    <property type="molecule type" value="Genomic_DNA"/>
</dbReference>
<dbReference type="InterPro" id="IPR036291">
    <property type="entry name" value="NAD(P)-bd_dom_sf"/>
</dbReference>
<dbReference type="Pfam" id="PF02882">
    <property type="entry name" value="THF_DHG_CYH_C"/>
    <property type="match status" value="1"/>
</dbReference>
<feature type="domain" description="Tetrahydrofolate dehydrogenase/cyclohydrolase NAD(P)-binding" evidence="14">
    <location>
        <begin position="140"/>
        <end position="280"/>
    </location>
</feature>
<dbReference type="InterPro" id="IPR020867">
    <property type="entry name" value="THF_DH/CycHdrlase_CS"/>
</dbReference>
<evidence type="ECO:0000259" key="14">
    <source>
        <dbReference type="Pfam" id="PF02882"/>
    </source>
</evidence>
<dbReference type="InterPro" id="IPR020631">
    <property type="entry name" value="THF_DH/CycHdrlase_NAD-bd_dom"/>
</dbReference>
<keyword evidence="10 12" id="KW-0486">Methionine biosynthesis</keyword>
<keyword evidence="9 12" id="KW-0368">Histidine biosynthesis</keyword>
<dbReference type="GO" id="GO:0006164">
    <property type="term" value="P:purine nucleotide biosynthetic process"/>
    <property type="evidence" value="ECO:0007669"/>
    <property type="project" value="UniProtKB-KW"/>
</dbReference>
<dbReference type="Proteomes" id="UP000054820">
    <property type="component" value="Unassembled WGS sequence"/>
</dbReference>
<dbReference type="CDD" id="cd01080">
    <property type="entry name" value="NAD_bind_m-THF_DH_Cyclohyd"/>
    <property type="match status" value="1"/>
</dbReference>
<reference evidence="15 17" key="1">
    <citation type="submission" date="2015-11" db="EMBL/GenBank/DDBJ databases">
        <title>Genomic analysis of 38 Legionella species identifies large and diverse effector repertoires.</title>
        <authorList>
            <person name="Burstein D."/>
            <person name="Amaro F."/>
            <person name="Zusman T."/>
            <person name="Lifshitz Z."/>
            <person name="Cohen O."/>
            <person name="Gilbert J.A."/>
            <person name="Pupko T."/>
            <person name="Shuman H.A."/>
            <person name="Segal G."/>
        </authorList>
    </citation>
    <scope>NUCLEOTIDE SEQUENCE [LARGE SCALE GENOMIC DNA]</scope>
    <source>
        <strain evidence="15 17">SC-18-C9</strain>
    </source>
</reference>
<dbReference type="PROSITE" id="PS00766">
    <property type="entry name" value="THF_DHG_CYH_1"/>
    <property type="match status" value="1"/>
</dbReference>
<dbReference type="GO" id="GO:0000105">
    <property type="term" value="P:L-histidine biosynthetic process"/>
    <property type="evidence" value="ECO:0007669"/>
    <property type="project" value="UniProtKB-KW"/>
</dbReference>
<dbReference type="EC" id="1.5.1.5" evidence="12"/>
<evidence type="ECO:0000313" key="17">
    <source>
        <dbReference type="Proteomes" id="UP000054820"/>
    </source>
</evidence>
<dbReference type="SUPFAM" id="SSF51735">
    <property type="entry name" value="NAD(P)-binding Rossmann-fold domains"/>
    <property type="match status" value="1"/>
</dbReference>
<evidence type="ECO:0000256" key="2">
    <source>
        <dbReference type="ARBA" id="ARBA00011738"/>
    </source>
</evidence>
<dbReference type="GO" id="GO:0035999">
    <property type="term" value="P:tetrahydrofolate interconversion"/>
    <property type="evidence" value="ECO:0007669"/>
    <property type="project" value="UniProtKB-UniRule"/>
</dbReference>
<accession>A0A378L8F0</accession>
<dbReference type="HAMAP" id="MF_01576">
    <property type="entry name" value="THF_DHG_CYH"/>
    <property type="match status" value="1"/>
</dbReference>
<dbReference type="NCBIfam" id="NF010783">
    <property type="entry name" value="PRK14186.1"/>
    <property type="match status" value="1"/>
</dbReference>
<dbReference type="Gene3D" id="3.40.50.10860">
    <property type="entry name" value="Leucine Dehydrogenase, chain A, domain 1"/>
    <property type="match status" value="1"/>
</dbReference>
<comment type="caution">
    <text evidence="12">Lacks conserved residue(s) required for the propagation of feature annotation.</text>
</comment>
<dbReference type="PROSITE" id="PS00767">
    <property type="entry name" value="THF_DHG_CYH_2"/>
    <property type="match status" value="1"/>
</dbReference>
<evidence type="ECO:0000313" key="15">
    <source>
        <dbReference type="EMBL" id="KTD80957.1"/>
    </source>
</evidence>
<organism evidence="16 18">
    <name type="scientific">Legionella steigerwaltii</name>
    <dbReference type="NCBI Taxonomy" id="460"/>
    <lineage>
        <taxon>Bacteria</taxon>
        <taxon>Pseudomonadati</taxon>
        <taxon>Pseudomonadota</taxon>
        <taxon>Gammaproteobacteria</taxon>
        <taxon>Legionellales</taxon>
        <taxon>Legionellaceae</taxon>
        <taxon>Legionella</taxon>
    </lineage>
</organism>
<comment type="subunit">
    <text evidence="2 12">Homodimer.</text>
</comment>
<evidence type="ECO:0000256" key="5">
    <source>
        <dbReference type="ARBA" id="ARBA00022755"/>
    </source>
</evidence>
<dbReference type="Gene3D" id="3.40.50.720">
    <property type="entry name" value="NAD(P)-binding Rossmann-like Domain"/>
    <property type="match status" value="1"/>
</dbReference>
<keyword evidence="17" id="KW-1185">Reference proteome</keyword>
<dbReference type="GO" id="GO:0009086">
    <property type="term" value="P:methionine biosynthetic process"/>
    <property type="evidence" value="ECO:0007669"/>
    <property type="project" value="UniProtKB-KW"/>
</dbReference>
<comment type="function">
    <text evidence="12">Catalyzes the oxidation of 5,10-methylenetetrahydrofolate to 5,10-methenyltetrahydrofolate and then the hydrolysis of 5,10-methenyltetrahydrofolate to 10-formyltetrahydrofolate.</text>
</comment>
<reference evidence="16 18" key="2">
    <citation type="submission" date="2018-06" db="EMBL/GenBank/DDBJ databases">
        <authorList>
            <consortium name="Pathogen Informatics"/>
            <person name="Doyle S."/>
        </authorList>
    </citation>
    <scope>NUCLEOTIDE SEQUENCE [LARGE SCALE GENOMIC DNA]</scope>
    <source>
        <strain evidence="16 18">NCTC11991</strain>
    </source>
</reference>
<dbReference type="Pfam" id="PF00763">
    <property type="entry name" value="THF_DHG_CYH"/>
    <property type="match status" value="1"/>
</dbReference>
<dbReference type="PANTHER" id="PTHR48099:SF5">
    <property type="entry name" value="C-1-TETRAHYDROFOLATE SYNTHASE, CYTOPLASMIC"/>
    <property type="match status" value="1"/>
</dbReference>
<evidence type="ECO:0000256" key="9">
    <source>
        <dbReference type="ARBA" id="ARBA00023102"/>
    </source>
</evidence>
<dbReference type="InterPro" id="IPR020630">
    <property type="entry name" value="THF_DH/CycHdrlase_cat_dom"/>
</dbReference>
<dbReference type="Proteomes" id="UP000255110">
    <property type="component" value="Unassembled WGS sequence"/>
</dbReference>
<keyword evidence="5 12" id="KW-0658">Purine biosynthesis</keyword>
<dbReference type="InterPro" id="IPR046346">
    <property type="entry name" value="Aminoacid_DH-like_N_sf"/>
</dbReference>
<dbReference type="GO" id="GO:0004488">
    <property type="term" value="F:methylenetetrahydrofolate dehydrogenase (NADP+) activity"/>
    <property type="evidence" value="ECO:0007669"/>
    <property type="project" value="UniProtKB-UniRule"/>
</dbReference>
<comment type="similarity">
    <text evidence="12">Belongs to the tetrahydrofolate dehydrogenase/cyclohydrolase family.</text>
</comment>
<evidence type="ECO:0000256" key="7">
    <source>
        <dbReference type="ARBA" id="ARBA00022857"/>
    </source>
</evidence>
<evidence type="ECO:0000313" key="18">
    <source>
        <dbReference type="Proteomes" id="UP000255110"/>
    </source>
</evidence>
<dbReference type="GO" id="GO:0005829">
    <property type="term" value="C:cytosol"/>
    <property type="evidence" value="ECO:0007669"/>
    <property type="project" value="TreeGrafter"/>
</dbReference>
<dbReference type="FunFam" id="3.40.50.10860:FF:000005">
    <property type="entry name" value="C-1-tetrahydrofolate synthase, cytoplasmic, putative"/>
    <property type="match status" value="1"/>
</dbReference>
<evidence type="ECO:0000256" key="6">
    <source>
        <dbReference type="ARBA" id="ARBA00022801"/>
    </source>
</evidence>
<dbReference type="RefSeq" id="WP_058475782.1">
    <property type="nucleotide sequence ID" value="NZ_CAAAIO010000002.1"/>
</dbReference>
<gene>
    <name evidence="16" type="primary">FolD</name>
    <name evidence="12 15" type="synonym">folD</name>
    <name evidence="15" type="ORF">Lstg_0184</name>
    <name evidence="16" type="ORF">NCTC11991_01963</name>
</gene>
<dbReference type="NCBIfam" id="NF008058">
    <property type="entry name" value="PRK10792.1"/>
    <property type="match status" value="1"/>
</dbReference>
<dbReference type="EC" id="3.5.4.9" evidence="12"/>
<sequence>MSASLIDGKVVSSLRRDILKEHVREFLKETHRAPGLAVVLIGNDPASTVYVANKRKACAEVGITSHSFDLPEETTQEELLKLIDDLNHSEQIDGILIQLPLPRHINESVIIEHIKPEKDVDGFHPYNLGRLAQRNPLLRPCTPVGIMNLLKHYQIEVKRKHALVIGASNIVGRPMSLELLLAGATVTIAHKFTQQLEKFVRIADIVVVATGKMDVIDTAWLHKEQVIIDVGIHRLADGSIRGDIDFNNAVNKVSWITPVPGGVGPMTIVTLLENTLKAATLRNKTKQIP</sequence>
<keyword evidence="7 12" id="KW-0521">NADP</keyword>
<comment type="catalytic activity">
    <reaction evidence="12">
        <text>(6R)-5,10-methylene-5,6,7,8-tetrahydrofolate + NADP(+) = (6R)-5,10-methenyltetrahydrofolate + NADPH</text>
        <dbReference type="Rhea" id="RHEA:22812"/>
        <dbReference type="ChEBI" id="CHEBI:15636"/>
        <dbReference type="ChEBI" id="CHEBI:57455"/>
        <dbReference type="ChEBI" id="CHEBI:57783"/>
        <dbReference type="ChEBI" id="CHEBI:58349"/>
        <dbReference type="EC" id="1.5.1.5"/>
    </reaction>
</comment>
<keyword evidence="4 12" id="KW-0028">Amino-acid biosynthesis</keyword>
<evidence type="ECO:0000256" key="10">
    <source>
        <dbReference type="ARBA" id="ARBA00023167"/>
    </source>
</evidence>
<dbReference type="FunFam" id="3.40.50.720:FF:000006">
    <property type="entry name" value="Bifunctional protein FolD"/>
    <property type="match status" value="1"/>
</dbReference>
<comment type="catalytic activity">
    <reaction evidence="12">
        <text>(6R)-5,10-methenyltetrahydrofolate + H2O = (6R)-10-formyltetrahydrofolate + H(+)</text>
        <dbReference type="Rhea" id="RHEA:23700"/>
        <dbReference type="ChEBI" id="CHEBI:15377"/>
        <dbReference type="ChEBI" id="CHEBI:15378"/>
        <dbReference type="ChEBI" id="CHEBI:57455"/>
        <dbReference type="ChEBI" id="CHEBI:195366"/>
        <dbReference type="EC" id="3.5.4.9"/>
    </reaction>
</comment>
<evidence type="ECO:0000256" key="8">
    <source>
        <dbReference type="ARBA" id="ARBA00023002"/>
    </source>
</evidence>